<accession>A0A8J2L021</accession>
<comment type="caution">
    <text evidence="1">The sequence shown here is derived from an EMBL/GenBank/DDBJ whole genome shotgun (WGS) entry which is preliminary data.</text>
</comment>
<dbReference type="InterPro" id="IPR003673">
    <property type="entry name" value="CoA-Trfase_fam_III"/>
</dbReference>
<dbReference type="Pfam" id="PF02515">
    <property type="entry name" value="CoA_transf_3"/>
    <property type="match status" value="1"/>
</dbReference>
<dbReference type="Proteomes" id="UP000708208">
    <property type="component" value="Unassembled WGS sequence"/>
</dbReference>
<dbReference type="GO" id="GO:0008410">
    <property type="term" value="F:CoA-transferase activity"/>
    <property type="evidence" value="ECO:0007669"/>
    <property type="project" value="TreeGrafter"/>
</dbReference>
<dbReference type="InterPro" id="IPR050483">
    <property type="entry name" value="CoA-transferase_III_domain"/>
</dbReference>
<evidence type="ECO:0000313" key="1">
    <source>
        <dbReference type="EMBL" id="CAG7822948.1"/>
    </source>
</evidence>
<organism evidence="1 2">
    <name type="scientific">Allacma fusca</name>
    <dbReference type="NCBI Taxonomy" id="39272"/>
    <lineage>
        <taxon>Eukaryota</taxon>
        <taxon>Metazoa</taxon>
        <taxon>Ecdysozoa</taxon>
        <taxon>Arthropoda</taxon>
        <taxon>Hexapoda</taxon>
        <taxon>Collembola</taxon>
        <taxon>Symphypleona</taxon>
        <taxon>Sminthuridae</taxon>
        <taxon>Allacma</taxon>
    </lineage>
</organism>
<evidence type="ECO:0000313" key="2">
    <source>
        <dbReference type="Proteomes" id="UP000708208"/>
    </source>
</evidence>
<proteinExistence type="predicted"/>
<reference evidence="1" key="1">
    <citation type="submission" date="2021-06" db="EMBL/GenBank/DDBJ databases">
        <authorList>
            <person name="Hodson N. C."/>
            <person name="Mongue J. A."/>
            <person name="Jaron S. K."/>
        </authorList>
    </citation>
    <scope>NUCLEOTIDE SEQUENCE</scope>
</reference>
<protein>
    <submittedName>
        <fullName evidence="1">Uncharacterized protein</fullName>
    </submittedName>
</protein>
<dbReference type="PANTHER" id="PTHR48207:SF3">
    <property type="entry name" value="SUCCINATE--HYDROXYMETHYLGLUTARATE COA-TRANSFERASE"/>
    <property type="match status" value="1"/>
</dbReference>
<gene>
    <name evidence="1" type="ORF">AFUS01_LOCUS33188</name>
</gene>
<dbReference type="PANTHER" id="PTHR48207">
    <property type="entry name" value="SUCCINATE--HYDROXYMETHYLGLUTARATE COA-TRANSFERASE"/>
    <property type="match status" value="1"/>
</dbReference>
<dbReference type="EMBL" id="CAJVCH010527894">
    <property type="protein sequence ID" value="CAG7822948.1"/>
    <property type="molecule type" value="Genomic_DNA"/>
</dbReference>
<keyword evidence="2" id="KW-1185">Reference proteome</keyword>
<dbReference type="OrthoDB" id="5863171at2759"/>
<name>A0A8J2L021_9HEXA</name>
<dbReference type="AlphaFoldDB" id="A0A8J2L021"/>
<sequence length="159" mass="17904">MIRNIWPRATRQCGQFRKETDFSKIVKRSRSMQIHEVPFPAPDDGPLKGLRVLDLTRILAGPYCTMILGDLGAEIIKVERPGHGDDTRTWSPPEVADMSCYFVSVNRNKKSIVLDMKRGGDILRDLVKQSDILVENYVPGTLEKLGLGYDDLREVASST</sequence>